<dbReference type="AlphaFoldDB" id="A9KFZ4"/>
<evidence type="ECO:0000313" key="6">
    <source>
        <dbReference type="Proteomes" id="UP000008555"/>
    </source>
</evidence>
<proteinExistence type="predicted"/>
<dbReference type="InterPro" id="IPR038440">
    <property type="entry name" value="FimV_C_sf"/>
</dbReference>
<keyword evidence="1" id="KW-0175">Coiled coil</keyword>
<keyword evidence="3" id="KW-0812">Transmembrane</keyword>
<accession>A9KFZ4</accession>
<feature type="coiled-coil region" evidence="1">
    <location>
        <begin position="136"/>
        <end position="177"/>
    </location>
</feature>
<dbReference type="RefSeq" id="WP_005772332.1">
    <property type="nucleotide sequence ID" value="NC_009727.1"/>
</dbReference>
<evidence type="ECO:0000256" key="2">
    <source>
        <dbReference type="SAM" id="MobiDB-lite"/>
    </source>
</evidence>
<dbReference type="Gene3D" id="1.20.58.2200">
    <property type="match status" value="1"/>
</dbReference>
<feature type="compositionally biased region" description="Basic and acidic residues" evidence="2">
    <location>
        <begin position="298"/>
        <end position="312"/>
    </location>
</feature>
<dbReference type="NCBIfam" id="TIGR03504">
    <property type="entry name" value="FimV_Cterm"/>
    <property type="match status" value="1"/>
</dbReference>
<feature type="chain" id="PRO_5002740184" evidence="4">
    <location>
        <begin position="20"/>
        <end position="312"/>
    </location>
</feature>
<evidence type="ECO:0000313" key="5">
    <source>
        <dbReference type="EMBL" id="ABS78215.1"/>
    </source>
</evidence>
<feature type="region of interest" description="Disordered" evidence="2">
    <location>
        <begin position="290"/>
        <end position="312"/>
    </location>
</feature>
<protein>
    <submittedName>
        <fullName evidence="5">Hypothetical exported membrane associated protein</fullName>
    </submittedName>
</protein>
<keyword evidence="4" id="KW-0732">Signal</keyword>
<dbReference type="Proteomes" id="UP000008555">
    <property type="component" value="Chromosome"/>
</dbReference>
<dbReference type="InterPro" id="IPR020011">
    <property type="entry name" value="FimV_C"/>
</dbReference>
<sequence>MKRYLFFTIIFFIPMLGLAAVSEMNASTPVQSFQEADSQTSSPSAALPVTPQAEKPTAKEVPELNENKSPDNTAQNQTPKNATPTAIPPASKKSVPETGPSTDDVSASANAVVSHDSSAMLQAELTQMNQNSLQFQQQTDGRLEQLNSQNQQLQQRLQNLEKVVTLLNQELVQLKQGSHPVSQLQPQNPPSQSSFNGWIAYLKQILGENGYRAAIGGMFVALLLILWALWPRKRKNQKNRRVLDDQPAIGGADEAEYDYMGSAESIPAKINLARTYIAMEDPVSARKVLKQVSEQGNEEQRQEADELLKSLP</sequence>
<evidence type="ECO:0000256" key="1">
    <source>
        <dbReference type="SAM" id="Coils"/>
    </source>
</evidence>
<dbReference type="KEGG" id="cbd:CBUD_0955"/>
<dbReference type="EMBL" id="CP000733">
    <property type="protein sequence ID" value="ABS78215.1"/>
    <property type="molecule type" value="Genomic_DNA"/>
</dbReference>
<gene>
    <name evidence="5" type="ordered locus">CBUD_0955</name>
</gene>
<keyword evidence="3" id="KW-1133">Transmembrane helix</keyword>
<name>A9KFZ4_COXBN</name>
<evidence type="ECO:0000256" key="3">
    <source>
        <dbReference type="SAM" id="Phobius"/>
    </source>
</evidence>
<feature type="compositionally biased region" description="Polar residues" evidence="2">
    <location>
        <begin position="70"/>
        <end position="84"/>
    </location>
</feature>
<evidence type="ECO:0000256" key="4">
    <source>
        <dbReference type="SAM" id="SignalP"/>
    </source>
</evidence>
<keyword evidence="3" id="KW-0472">Membrane</keyword>
<feature type="compositionally biased region" description="Polar residues" evidence="2">
    <location>
        <begin position="32"/>
        <end position="44"/>
    </location>
</feature>
<dbReference type="HOGENOM" id="CLU_890577_0_0_6"/>
<feature type="compositionally biased region" description="Basic and acidic residues" evidence="2">
    <location>
        <begin position="56"/>
        <end position="69"/>
    </location>
</feature>
<dbReference type="SMR" id="A9KFZ4"/>
<organism evidence="5 6">
    <name type="scientific">Coxiella burnetii (strain Dugway 5J108-111)</name>
    <dbReference type="NCBI Taxonomy" id="434922"/>
    <lineage>
        <taxon>Bacteria</taxon>
        <taxon>Pseudomonadati</taxon>
        <taxon>Pseudomonadota</taxon>
        <taxon>Gammaproteobacteria</taxon>
        <taxon>Legionellales</taxon>
        <taxon>Coxiellaceae</taxon>
        <taxon>Coxiella</taxon>
    </lineage>
</organism>
<feature type="compositionally biased region" description="Polar residues" evidence="2">
    <location>
        <begin position="99"/>
        <end position="113"/>
    </location>
</feature>
<feature type="transmembrane region" description="Helical" evidence="3">
    <location>
        <begin position="211"/>
        <end position="230"/>
    </location>
</feature>
<feature type="region of interest" description="Disordered" evidence="2">
    <location>
        <begin position="32"/>
        <end position="113"/>
    </location>
</feature>
<reference evidence="5 6" key="1">
    <citation type="journal article" date="2009" name="Infect. Immun.">
        <title>Comparative genomics reveal extensive transposon-mediated genomic plasticity and diversity among potential effector proteins within the genus Coxiella.</title>
        <authorList>
            <person name="Beare P.A."/>
            <person name="Unsworth N."/>
            <person name="Andoh M."/>
            <person name="Voth D.E."/>
            <person name="Omsland A."/>
            <person name="Gilk S.D."/>
            <person name="Williams K.P."/>
            <person name="Sobral B.W."/>
            <person name="Kupko J.J.III."/>
            <person name="Porcella S.F."/>
            <person name="Samuel J.E."/>
            <person name="Heinzen R.A."/>
        </authorList>
    </citation>
    <scope>NUCLEOTIDE SEQUENCE [LARGE SCALE GENOMIC DNA]</scope>
    <source>
        <strain evidence="5 6">Dugway 5J108-111</strain>
    </source>
</reference>
<feature type="signal peptide" evidence="4">
    <location>
        <begin position="1"/>
        <end position="19"/>
    </location>
</feature>